<dbReference type="SUPFAM" id="SSF51182">
    <property type="entry name" value="RmlC-like cupins"/>
    <property type="match status" value="1"/>
</dbReference>
<feature type="binding site" evidence="8">
    <location>
        <position position="47"/>
    </location>
    <ligand>
        <name>O2</name>
        <dbReference type="ChEBI" id="CHEBI:15379"/>
    </ligand>
</feature>
<dbReference type="GO" id="GO:0019805">
    <property type="term" value="P:quinolinate biosynthetic process"/>
    <property type="evidence" value="ECO:0007669"/>
    <property type="project" value="UniProtKB-UniRule"/>
</dbReference>
<evidence type="ECO:0000256" key="2">
    <source>
        <dbReference type="ARBA" id="ARBA00002752"/>
    </source>
</evidence>
<dbReference type="PANTHER" id="PTHR15497:SF1">
    <property type="entry name" value="3-HYDROXYANTHRANILATE 3,4-DIOXYGENASE"/>
    <property type="match status" value="1"/>
</dbReference>
<dbReference type="STRING" id="32264.T1KT54"/>
<feature type="binding site" evidence="8">
    <location>
        <position position="99"/>
    </location>
    <ligand>
        <name>substrate</name>
    </ligand>
</feature>
<gene>
    <name evidence="9" type="primary">107366985</name>
</gene>
<evidence type="ECO:0000313" key="10">
    <source>
        <dbReference type="Proteomes" id="UP000015104"/>
    </source>
</evidence>
<comment type="catalytic activity">
    <reaction evidence="8">
        <text>3-hydroxyanthranilate + O2 = (2Z,4Z)-2-amino-3-carboxymuconate 6-semialdehyde</text>
        <dbReference type="Rhea" id="RHEA:17953"/>
        <dbReference type="ChEBI" id="CHEBI:15379"/>
        <dbReference type="ChEBI" id="CHEBI:36559"/>
        <dbReference type="ChEBI" id="CHEBI:77612"/>
        <dbReference type="EC" id="1.13.11.6"/>
    </reaction>
</comment>
<dbReference type="InterPro" id="IPR010329">
    <property type="entry name" value="3hydroanth_dOase"/>
</dbReference>
<evidence type="ECO:0000256" key="4">
    <source>
        <dbReference type="ARBA" id="ARBA00022723"/>
    </source>
</evidence>
<comment type="caution">
    <text evidence="8">Lacks conserved residue(s) required for the propagation of feature annotation.</text>
</comment>
<keyword evidence="7 8" id="KW-0408">Iron</keyword>
<dbReference type="OrthoDB" id="204928at2759"/>
<dbReference type="eggNOG" id="KOG3995">
    <property type="taxonomic scope" value="Eukaryota"/>
</dbReference>
<keyword evidence="3 8" id="KW-0662">Pyridine nucleotide biosynthesis</keyword>
<name>T1KT54_TETUR</name>
<evidence type="ECO:0000313" key="9">
    <source>
        <dbReference type="EnsemblMetazoa" id="tetur20g01970.1"/>
    </source>
</evidence>
<dbReference type="HOGENOM" id="CLU_064845_0_0_1"/>
<keyword evidence="10" id="KW-1185">Reference proteome</keyword>
<reference evidence="9" key="2">
    <citation type="submission" date="2015-06" db="UniProtKB">
        <authorList>
            <consortium name="EnsemblMetazoa"/>
        </authorList>
    </citation>
    <scope>IDENTIFICATION</scope>
</reference>
<evidence type="ECO:0000256" key="8">
    <source>
        <dbReference type="HAMAP-Rule" id="MF_03019"/>
    </source>
</evidence>
<dbReference type="UniPathway" id="UPA00253">
    <property type="reaction ID" value="UER00330"/>
</dbReference>
<dbReference type="HAMAP" id="MF_00825">
    <property type="entry name" value="3_HAO"/>
    <property type="match status" value="1"/>
</dbReference>
<dbReference type="OMA" id="MWLWQLE"/>
<feature type="binding site" evidence="8">
    <location>
        <position position="109"/>
    </location>
    <ligand>
        <name>substrate</name>
    </ligand>
</feature>
<dbReference type="GO" id="GO:0000334">
    <property type="term" value="F:3-hydroxyanthranilate 3,4-dioxygenase activity"/>
    <property type="evidence" value="ECO:0007669"/>
    <property type="project" value="UniProtKB-UniRule"/>
</dbReference>
<dbReference type="GO" id="GO:0008198">
    <property type="term" value="F:ferrous iron binding"/>
    <property type="evidence" value="ECO:0007669"/>
    <property type="project" value="UniProtKB-UniRule"/>
</dbReference>
<feature type="region of interest" description="Domain B" evidence="8">
    <location>
        <begin position="169"/>
        <end position="285"/>
    </location>
</feature>
<dbReference type="GO" id="GO:0034354">
    <property type="term" value="P:'de novo' NAD+ biosynthetic process from L-tryptophan"/>
    <property type="evidence" value="ECO:0007669"/>
    <property type="project" value="UniProtKB-UniRule"/>
</dbReference>
<feature type="binding site" evidence="8">
    <location>
        <position position="95"/>
    </location>
    <ligand>
        <name>Fe cation</name>
        <dbReference type="ChEBI" id="CHEBI:24875"/>
        <note>catalytic</note>
    </ligand>
</feature>
<comment type="subcellular location">
    <subcellularLocation>
        <location evidence="8">Cytoplasm</location>
    </subcellularLocation>
</comment>
<dbReference type="Gene3D" id="2.60.120.10">
    <property type="entry name" value="Jelly Rolls"/>
    <property type="match status" value="1"/>
</dbReference>
<dbReference type="EC" id="1.13.11.6" evidence="8"/>
<evidence type="ECO:0000256" key="1">
    <source>
        <dbReference type="ARBA" id="ARBA00001954"/>
    </source>
</evidence>
<proteinExistence type="inferred from homology"/>
<protein>
    <recommendedName>
        <fullName evidence="8">3-hydroxyanthranilate 3,4-dioxygenase</fullName>
        <ecNumber evidence="8">1.13.11.6</ecNumber>
    </recommendedName>
    <alternativeName>
        <fullName evidence="8">3-hydroxyanthranilate oxygenase</fullName>
        <shortName evidence="8">3-HAO</shortName>
    </alternativeName>
    <alternativeName>
        <fullName evidence="8">3-hydroxyanthranilic acid dioxygenase</fullName>
        <shortName evidence="8">HAD</shortName>
    </alternativeName>
</protein>
<dbReference type="NCBIfam" id="TIGR03037">
    <property type="entry name" value="anthran_nbaC"/>
    <property type="match status" value="1"/>
</dbReference>
<keyword evidence="6 8" id="KW-0560">Oxidoreductase</keyword>
<dbReference type="EnsemblMetazoa" id="tetur20g01970.1">
    <property type="protein sequence ID" value="tetur20g01970.1"/>
    <property type="gene ID" value="tetur20g01970"/>
</dbReference>
<keyword evidence="4 8" id="KW-0479">Metal-binding</keyword>
<dbReference type="GO" id="GO:0005737">
    <property type="term" value="C:cytoplasm"/>
    <property type="evidence" value="ECO:0007669"/>
    <property type="project" value="UniProtKB-SubCell"/>
</dbReference>
<evidence type="ECO:0000256" key="6">
    <source>
        <dbReference type="ARBA" id="ARBA00023002"/>
    </source>
</evidence>
<dbReference type="Proteomes" id="UP000015104">
    <property type="component" value="Unassembled WGS sequence"/>
</dbReference>
<dbReference type="PANTHER" id="PTHR15497">
    <property type="entry name" value="3-HYDROXYANTHRANILATE 3,4-DIOXYGENASE"/>
    <property type="match status" value="1"/>
</dbReference>
<dbReference type="InterPro" id="IPR014710">
    <property type="entry name" value="RmlC-like_jellyroll"/>
</dbReference>
<feature type="region of interest" description="Domain A (catalytic)" evidence="8">
    <location>
        <begin position="1"/>
        <end position="169"/>
    </location>
</feature>
<evidence type="ECO:0000256" key="7">
    <source>
        <dbReference type="ARBA" id="ARBA00023004"/>
    </source>
</evidence>
<comment type="similarity">
    <text evidence="8">Belongs to the 3-HAO family.</text>
</comment>
<organism evidence="9 10">
    <name type="scientific">Tetranychus urticae</name>
    <name type="common">Two-spotted spider mite</name>
    <dbReference type="NCBI Taxonomy" id="32264"/>
    <lineage>
        <taxon>Eukaryota</taxon>
        <taxon>Metazoa</taxon>
        <taxon>Ecdysozoa</taxon>
        <taxon>Arthropoda</taxon>
        <taxon>Chelicerata</taxon>
        <taxon>Arachnida</taxon>
        <taxon>Acari</taxon>
        <taxon>Acariformes</taxon>
        <taxon>Trombidiformes</taxon>
        <taxon>Prostigmata</taxon>
        <taxon>Eleutherengona</taxon>
        <taxon>Raphignathae</taxon>
        <taxon>Tetranychoidea</taxon>
        <taxon>Tetranychidae</taxon>
        <taxon>Tetranychus</taxon>
    </lineage>
</organism>
<comment type="cofactor">
    <cofactor evidence="1 8">
        <name>Fe(2+)</name>
        <dbReference type="ChEBI" id="CHEBI:29033"/>
    </cofactor>
</comment>
<dbReference type="CDD" id="cd06123">
    <property type="entry name" value="cupin_HAO"/>
    <property type="match status" value="1"/>
</dbReference>
<dbReference type="KEGG" id="tut:107366985"/>
<reference evidence="10" key="1">
    <citation type="submission" date="2011-08" db="EMBL/GenBank/DDBJ databases">
        <authorList>
            <person name="Rombauts S."/>
        </authorList>
    </citation>
    <scope>NUCLEOTIDE SEQUENCE</scope>
    <source>
        <strain evidence="10">London</strain>
    </source>
</reference>
<dbReference type="GO" id="GO:0006569">
    <property type="term" value="P:L-tryptophan catabolic process"/>
    <property type="evidence" value="ECO:0007669"/>
    <property type="project" value="UniProtKB-UniRule"/>
</dbReference>
<evidence type="ECO:0000256" key="5">
    <source>
        <dbReference type="ARBA" id="ARBA00022964"/>
    </source>
</evidence>
<keyword evidence="8" id="KW-0963">Cytoplasm</keyword>
<comment type="pathway">
    <text evidence="8">Cofactor biosynthesis; NAD(+) biosynthesis; quinolinate from L-kynurenine: step 3/3.</text>
</comment>
<dbReference type="EMBL" id="CAEY01000513">
    <property type="status" value="NOT_ANNOTATED_CDS"/>
    <property type="molecule type" value="Genomic_DNA"/>
</dbReference>
<feature type="binding site" evidence="8">
    <location>
        <position position="57"/>
    </location>
    <ligand>
        <name>Fe cation</name>
        <dbReference type="ChEBI" id="CHEBI:24875"/>
        <note>catalytic</note>
    </ligand>
</feature>
<dbReference type="AlphaFoldDB" id="T1KT54"/>
<keyword evidence="5 8" id="KW-0223">Dioxygenase</keyword>
<evidence type="ECO:0000256" key="3">
    <source>
        <dbReference type="ARBA" id="ARBA00022642"/>
    </source>
</evidence>
<feature type="binding site" evidence="8">
    <location>
        <position position="51"/>
    </location>
    <ligand>
        <name>Fe cation</name>
        <dbReference type="ChEBI" id="CHEBI:24875"/>
        <note>catalytic</note>
    </ligand>
</feature>
<dbReference type="InterPro" id="IPR011051">
    <property type="entry name" value="RmlC_Cupin_sf"/>
</dbReference>
<comment type="function">
    <text evidence="2 8">Catalyzes the oxidative ring opening of 3-hydroxyanthranilate to 2-amino-3-carboxymuconate semialdehyde, which spontaneously cyclizes to quinolinate.</text>
</comment>
<dbReference type="Pfam" id="PF06052">
    <property type="entry name" value="3-HAO"/>
    <property type="match status" value="1"/>
</dbReference>
<feature type="binding site" evidence="8">
    <location>
        <position position="57"/>
    </location>
    <ligand>
        <name>substrate</name>
    </ligand>
</feature>
<dbReference type="GO" id="GO:0043420">
    <property type="term" value="P:anthranilate metabolic process"/>
    <property type="evidence" value="ECO:0007669"/>
    <property type="project" value="UniProtKB-UniRule"/>
</dbReference>
<sequence length="285" mass="32421">MKELTSEVINIDKWIEKNGPYLKPPVGNKCIFNGQLKVFLVAGPNQRSDYHVENGEEIFIMLKGDMVLNIIEKGKPKSITIKEGEIFVLPSRIPHSPQRFEDTLGMVIERERLPEEMDCLRYYCDSNCDQVLYERWFHLVNLDVDIKAAIDAFKGSIECETGKPSQLYDNSTAPHPDDVQSQVLSPIYLLDWFKYNYQNISDGFASIWDSSKESKVGFYGPGKHIVVSVQHELFVWNLGSYAKITIDDDSQHKLTFNDTMIIDRGSVITLASDGPTFVASMKPTQ</sequence>
<accession>T1KT54</accession>